<feature type="compositionally biased region" description="Basic and acidic residues" evidence="1">
    <location>
        <begin position="73"/>
        <end position="82"/>
    </location>
</feature>
<name>A0A8J4G1R0_9CHLO</name>
<protein>
    <submittedName>
        <fullName evidence="3">Uncharacterized protein</fullName>
    </submittedName>
</protein>
<keyword evidence="5" id="KW-1185">Reference proteome</keyword>
<comment type="caution">
    <text evidence="3">The sequence shown here is derived from an EMBL/GenBank/DDBJ whole genome shotgun (WGS) entry which is preliminary data.</text>
</comment>
<sequence>MQSDDEDLPAGGTWTGGIHPKSIPGALKIQQEFIGKLQRNLRLELAKLQAEETILKLMIKRERKRLARWARRRGTEPTERRQQQQQELLQQQEEQEQQEGPLEEGHLHDKHQAPQQEIASPS</sequence>
<evidence type="ECO:0000313" key="4">
    <source>
        <dbReference type="Proteomes" id="UP000722791"/>
    </source>
</evidence>
<feature type="region of interest" description="Disordered" evidence="1">
    <location>
        <begin position="70"/>
        <end position="122"/>
    </location>
</feature>
<evidence type="ECO:0000313" key="5">
    <source>
        <dbReference type="Proteomes" id="UP000747110"/>
    </source>
</evidence>
<gene>
    <name evidence="2" type="ORF">Vretifemale_10326</name>
    <name evidence="3" type="ORF">Vretimale_1090</name>
</gene>
<reference evidence="3" key="1">
    <citation type="journal article" date="2021" name="Proc. Natl. Acad. Sci. U.S.A.">
        <title>Three genomes in the algal genus Volvox reveal the fate of a haploid sex-determining region after a transition to homothallism.</title>
        <authorList>
            <person name="Yamamoto K."/>
            <person name="Hamaji T."/>
            <person name="Kawai-Toyooka H."/>
            <person name="Matsuzaki R."/>
            <person name="Takahashi F."/>
            <person name="Nishimura Y."/>
            <person name="Kawachi M."/>
            <person name="Noguchi H."/>
            <person name="Minakuchi Y."/>
            <person name="Umen J.G."/>
            <person name="Toyoda A."/>
            <person name="Nozaki H."/>
        </authorList>
    </citation>
    <scope>NUCLEOTIDE SEQUENCE</scope>
    <source>
        <strain evidence="3">NIES-3785</strain>
        <strain evidence="2">NIES-3786</strain>
    </source>
</reference>
<accession>A0A8J4G1R0</accession>
<dbReference type="Proteomes" id="UP000722791">
    <property type="component" value="Unassembled WGS sequence"/>
</dbReference>
<dbReference type="AlphaFoldDB" id="A0A8J4G1R0"/>
<feature type="region of interest" description="Disordered" evidence="1">
    <location>
        <begin position="1"/>
        <end position="22"/>
    </location>
</feature>
<evidence type="ECO:0000256" key="1">
    <source>
        <dbReference type="SAM" id="MobiDB-lite"/>
    </source>
</evidence>
<dbReference type="EMBL" id="BNCP01000021">
    <property type="protein sequence ID" value="GIL81284.1"/>
    <property type="molecule type" value="Genomic_DNA"/>
</dbReference>
<evidence type="ECO:0000313" key="3">
    <source>
        <dbReference type="EMBL" id="GIL95066.1"/>
    </source>
</evidence>
<dbReference type="EMBL" id="BNCQ01000002">
    <property type="protein sequence ID" value="GIL95066.1"/>
    <property type="molecule type" value="Genomic_DNA"/>
</dbReference>
<dbReference type="OrthoDB" id="540422at2759"/>
<organism evidence="3 4">
    <name type="scientific">Volvox reticuliferus</name>
    <dbReference type="NCBI Taxonomy" id="1737510"/>
    <lineage>
        <taxon>Eukaryota</taxon>
        <taxon>Viridiplantae</taxon>
        <taxon>Chlorophyta</taxon>
        <taxon>core chlorophytes</taxon>
        <taxon>Chlorophyceae</taxon>
        <taxon>CS clade</taxon>
        <taxon>Chlamydomonadales</taxon>
        <taxon>Volvocaceae</taxon>
        <taxon>Volvox</taxon>
    </lineage>
</organism>
<evidence type="ECO:0000313" key="2">
    <source>
        <dbReference type="EMBL" id="GIL81284.1"/>
    </source>
</evidence>
<feature type="compositionally biased region" description="Basic and acidic residues" evidence="1">
    <location>
        <begin position="103"/>
        <end position="112"/>
    </location>
</feature>
<feature type="compositionally biased region" description="Polar residues" evidence="1">
    <location>
        <begin position="113"/>
        <end position="122"/>
    </location>
</feature>
<feature type="compositionally biased region" description="Low complexity" evidence="1">
    <location>
        <begin position="83"/>
        <end position="92"/>
    </location>
</feature>
<proteinExistence type="predicted"/>
<dbReference type="Proteomes" id="UP000747110">
    <property type="component" value="Unassembled WGS sequence"/>
</dbReference>